<sequence>MRVNHEARAAAAENRRAQTRARLIEAAMTVIAEKGPEASSIEDFVAAAGVSRGTFYNYFPTFEDLLHALNTEISEALDKTLEPIRTGIDDPAVLLSTVIHRIFAAFTLDPVRGWLALKIEATAIPRQAVFEARFDAIYAAAVASGRFRQCDVAAARNLAFGAFRMGQRDMVLGEVGPDHAVDLVSLMLIAFGLTPGEAGKISRDAFEAAHQALQRPN</sequence>
<dbReference type="PRINTS" id="PR00455">
    <property type="entry name" value="HTHTETR"/>
</dbReference>
<reference evidence="6" key="1">
    <citation type="submission" date="2021-04" db="EMBL/GenBank/DDBJ databases">
        <title>Draft genome assembly of strain Phenylobacterium sp. 20VBR1 using MiniION and Illumina platforms.</title>
        <authorList>
            <person name="Thomas F.A."/>
            <person name="Krishnan K.P."/>
            <person name="Sinha R.K."/>
        </authorList>
    </citation>
    <scope>NUCLEOTIDE SEQUENCE</scope>
    <source>
        <strain evidence="6">20VBR1</strain>
    </source>
</reference>
<feature type="DNA-binding region" description="H-T-H motif" evidence="4">
    <location>
        <begin position="40"/>
        <end position="59"/>
    </location>
</feature>
<name>A0A941CZP7_9CAUL</name>
<dbReference type="AlphaFoldDB" id="A0A941CZP7"/>
<dbReference type="Proteomes" id="UP000622580">
    <property type="component" value="Unassembled WGS sequence"/>
</dbReference>
<dbReference type="PANTHER" id="PTHR30055">
    <property type="entry name" value="HTH-TYPE TRANSCRIPTIONAL REGULATOR RUTR"/>
    <property type="match status" value="1"/>
</dbReference>
<keyword evidence="1" id="KW-0805">Transcription regulation</keyword>
<dbReference type="InterPro" id="IPR001647">
    <property type="entry name" value="HTH_TetR"/>
</dbReference>
<dbReference type="PANTHER" id="PTHR30055:SF234">
    <property type="entry name" value="HTH-TYPE TRANSCRIPTIONAL REGULATOR BETI"/>
    <property type="match status" value="1"/>
</dbReference>
<organism evidence="6 7">
    <name type="scientific">Phenylobacterium glaciei</name>
    <dbReference type="NCBI Taxonomy" id="2803784"/>
    <lineage>
        <taxon>Bacteria</taxon>
        <taxon>Pseudomonadati</taxon>
        <taxon>Pseudomonadota</taxon>
        <taxon>Alphaproteobacteria</taxon>
        <taxon>Caulobacterales</taxon>
        <taxon>Caulobacteraceae</taxon>
        <taxon>Phenylobacterium</taxon>
    </lineage>
</organism>
<protein>
    <submittedName>
        <fullName evidence="6">TetR/AcrR family transcriptional regulator</fullName>
    </submittedName>
</protein>
<dbReference type="RefSeq" id="WP_215337934.1">
    <property type="nucleotide sequence ID" value="NZ_JAGSGD010000001.1"/>
</dbReference>
<comment type="caution">
    <text evidence="6">The sequence shown here is derived from an EMBL/GenBank/DDBJ whole genome shotgun (WGS) entry which is preliminary data.</text>
</comment>
<evidence type="ECO:0000256" key="4">
    <source>
        <dbReference type="PROSITE-ProRule" id="PRU00335"/>
    </source>
</evidence>
<dbReference type="PROSITE" id="PS50977">
    <property type="entry name" value="HTH_TETR_2"/>
    <property type="match status" value="1"/>
</dbReference>
<dbReference type="InterPro" id="IPR009057">
    <property type="entry name" value="Homeodomain-like_sf"/>
</dbReference>
<feature type="domain" description="HTH tetR-type" evidence="5">
    <location>
        <begin position="17"/>
        <end position="77"/>
    </location>
</feature>
<dbReference type="SUPFAM" id="SSF46689">
    <property type="entry name" value="Homeodomain-like"/>
    <property type="match status" value="1"/>
</dbReference>
<dbReference type="Pfam" id="PF00440">
    <property type="entry name" value="TetR_N"/>
    <property type="match status" value="1"/>
</dbReference>
<proteinExistence type="predicted"/>
<evidence type="ECO:0000313" key="6">
    <source>
        <dbReference type="EMBL" id="MBR7618131.1"/>
    </source>
</evidence>
<keyword evidence="3" id="KW-0804">Transcription</keyword>
<dbReference type="EMBL" id="JAGSGD010000001">
    <property type="protein sequence ID" value="MBR7618131.1"/>
    <property type="molecule type" value="Genomic_DNA"/>
</dbReference>
<evidence type="ECO:0000313" key="7">
    <source>
        <dbReference type="Proteomes" id="UP000622580"/>
    </source>
</evidence>
<dbReference type="GO" id="GO:0003700">
    <property type="term" value="F:DNA-binding transcription factor activity"/>
    <property type="evidence" value="ECO:0007669"/>
    <property type="project" value="TreeGrafter"/>
</dbReference>
<gene>
    <name evidence="6" type="ORF">JKL49_01920</name>
</gene>
<dbReference type="InterPro" id="IPR050109">
    <property type="entry name" value="HTH-type_TetR-like_transc_reg"/>
</dbReference>
<dbReference type="Gene3D" id="1.10.357.10">
    <property type="entry name" value="Tetracycline Repressor, domain 2"/>
    <property type="match status" value="1"/>
</dbReference>
<keyword evidence="7" id="KW-1185">Reference proteome</keyword>
<accession>A0A941CZP7</accession>
<dbReference type="GO" id="GO:0000976">
    <property type="term" value="F:transcription cis-regulatory region binding"/>
    <property type="evidence" value="ECO:0007669"/>
    <property type="project" value="TreeGrafter"/>
</dbReference>
<evidence type="ECO:0000256" key="1">
    <source>
        <dbReference type="ARBA" id="ARBA00023015"/>
    </source>
</evidence>
<keyword evidence="2 4" id="KW-0238">DNA-binding</keyword>
<evidence type="ECO:0000259" key="5">
    <source>
        <dbReference type="PROSITE" id="PS50977"/>
    </source>
</evidence>
<evidence type="ECO:0000256" key="2">
    <source>
        <dbReference type="ARBA" id="ARBA00023125"/>
    </source>
</evidence>
<evidence type="ECO:0000256" key="3">
    <source>
        <dbReference type="ARBA" id="ARBA00023163"/>
    </source>
</evidence>